<feature type="domain" description="SRCR" evidence="7">
    <location>
        <begin position="303"/>
        <end position="405"/>
    </location>
</feature>
<evidence type="ECO:0000313" key="8">
    <source>
        <dbReference type="EMBL" id="PVD27274.1"/>
    </source>
</evidence>
<comment type="caution">
    <text evidence="6">Lacks conserved residue(s) required for the propagation of feature annotation.</text>
</comment>
<evidence type="ECO:0000256" key="3">
    <source>
        <dbReference type="ARBA" id="ARBA00023157"/>
    </source>
</evidence>
<feature type="disulfide bond" evidence="6">
    <location>
        <begin position="186"/>
        <end position="196"/>
    </location>
</feature>
<accession>A0A2T7P1I3</accession>
<dbReference type="GO" id="GO:0016020">
    <property type="term" value="C:membrane"/>
    <property type="evidence" value="ECO:0007669"/>
    <property type="project" value="InterPro"/>
</dbReference>
<dbReference type="PRINTS" id="PR00258">
    <property type="entry name" value="SPERACTRCPTR"/>
</dbReference>
<keyword evidence="9" id="KW-1185">Reference proteome</keyword>
<sequence length="408" mass="44015">MFAAFIRLVNGSNPLEGRVEVLVGQVWGTVCDLRWDRNEAGVVCSMLGYSRLINEVGFHLDTFRDRVYGEVEQVKAQQVEILRGIADIQNRLKGGSGVPTIPSVPTTTPASNNSFIRLVNGSNPLEGRVEVLVGQVWGTVCDDYWDTKDAGVVCSMLGYSRGNAIAVSSAGFGSGSGPITFTGAQCEGNEVDLRHCPMNNSPFQVSEPLRVRRATNTTEPAVKEEELAKQGELLLALRLINEVGYNLNTFRDRVYDQLEQVKAQQVEILRGIADIQNRLKGGSGVPITPSVPTTTPASNNSFIRLVNGSNPLEGRVEVLVGQVWGTVCDDYWDTKDAGVACSMLGYSRENAIPVSSAGFGLGSGPITFTGAKCEGNEVDLRHCPMAYGPFQGGCSHREDAGVICRPLK</sequence>
<dbReference type="SMART" id="SM00202">
    <property type="entry name" value="SR"/>
    <property type="match status" value="3"/>
</dbReference>
<dbReference type="SUPFAM" id="SSF56487">
    <property type="entry name" value="SRCR-like"/>
    <property type="match status" value="3"/>
</dbReference>
<dbReference type="PROSITE" id="PS00420">
    <property type="entry name" value="SRCR_1"/>
    <property type="match status" value="3"/>
</dbReference>
<dbReference type="PANTHER" id="PTHR48071:SF18">
    <property type="entry name" value="DELETED IN MALIGNANT BRAIN TUMORS 1 PROTEIN-RELATED"/>
    <property type="match status" value="1"/>
</dbReference>
<name>A0A2T7P1I3_POMCA</name>
<dbReference type="PROSITE" id="PS50287">
    <property type="entry name" value="SRCR_2"/>
    <property type="match status" value="3"/>
</dbReference>
<feature type="domain" description="SRCR" evidence="7">
    <location>
        <begin position="6"/>
        <end position="48"/>
    </location>
</feature>
<feature type="domain" description="SRCR" evidence="7">
    <location>
        <begin position="116"/>
        <end position="199"/>
    </location>
</feature>
<evidence type="ECO:0000259" key="7">
    <source>
        <dbReference type="PROSITE" id="PS50287"/>
    </source>
</evidence>
<keyword evidence="3 6" id="KW-1015">Disulfide bond</keyword>
<reference evidence="8 9" key="1">
    <citation type="submission" date="2018-04" db="EMBL/GenBank/DDBJ databases">
        <title>The genome of golden apple snail Pomacea canaliculata provides insight into stress tolerance and invasive adaptation.</title>
        <authorList>
            <person name="Liu C."/>
            <person name="Liu B."/>
            <person name="Ren Y."/>
            <person name="Zhang Y."/>
            <person name="Wang H."/>
            <person name="Li S."/>
            <person name="Jiang F."/>
            <person name="Yin L."/>
            <person name="Zhang G."/>
            <person name="Qian W."/>
            <person name="Fan W."/>
        </authorList>
    </citation>
    <scope>NUCLEOTIDE SEQUENCE [LARGE SCALE GENOMIC DNA]</scope>
    <source>
        <strain evidence="8">SZHN2017</strain>
        <tissue evidence="8">Muscle</tissue>
    </source>
</reference>
<dbReference type="InterPro" id="IPR001190">
    <property type="entry name" value="SRCR"/>
</dbReference>
<proteinExistence type="predicted"/>
<dbReference type="FunFam" id="3.10.250.10:FF:000007">
    <property type="entry name" value="Soluble scavenger receptor cysteine-rich domain-containing protein SSC5D"/>
    <property type="match status" value="2"/>
</dbReference>
<dbReference type="Gene3D" id="3.10.250.10">
    <property type="entry name" value="SRCR-like domain"/>
    <property type="match status" value="3"/>
</dbReference>
<feature type="disulfide bond" evidence="6">
    <location>
        <begin position="373"/>
        <end position="383"/>
    </location>
</feature>
<dbReference type="EMBL" id="PZQS01000007">
    <property type="protein sequence ID" value="PVD27274.1"/>
    <property type="molecule type" value="Genomic_DNA"/>
</dbReference>
<dbReference type="InterPro" id="IPR036772">
    <property type="entry name" value="SRCR-like_dom_sf"/>
</dbReference>
<evidence type="ECO:0000256" key="6">
    <source>
        <dbReference type="PROSITE-ProRule" id="PRU00196"/>
    </source>
</evidence>
<dbReference type="STRING" id="400727.A0A2T7P1I3"/>
<dbReference type="Proteomes" id="UP000245119">
    <property type="component" value="Linkage Group LG7"/>
</dbReference>
<evidence type="ECO:0000256" key="2">
    <source>
        <dbReference type="ARBA" id="ARBA00022737"/>
    </source>
</evidence>
<keyword evidence="5" id="KW-0325">Glycoprotein</keyword>
<gene>
    <name evidence="8" type="ORF">C0Q70_12429</name>
</gene>
<keyword evidence="4" id="KW-0675">Receptor</keyword>
<dbReference type="PANTHER" id="PTHR48071">
    <property type="entry name" value="SRCR DOMAIN-CONTAINING PROTEIN"/>
    <property type="match status" value="1"/>
</dbReference>
<keyword evidence="2" id="KW-0677">Repeat</keyword>
<dbReference type="OrthoDB" id="6091133at2759"/>
<comment type="caution">
    <text evidence="8">The sequence shown here is derived from an EMBL/GenBank/DDBJ whole genome shotgun (WGS) entry which is preliminary data.</text>
</comment>
<dbReference type="Pfam" id="PF00530">
    <property type="entry name" value="SRCR"/>
    <property type="match status" value="3"/>
</dbReference>
<keyword evidence="1" id="KW-0732">Signal</keyword>
<organism evidence="8 9">
    <name type="scientific">Pomacea canaliculata</name>
    <name type="common">Golden apple snail</name>
    <dbReference type="NCBI Taxonomy" id="400727"/>
    <lineage>
        <taxon>Eukaryota</taxon>
        <taxon>Metazoa</taxon>
        <taxon>Spiralia</taxon>
        <taxon>Lophotrochozoa</taxon>
        <taxon>Mollusca</taxon>
        <taxon>Gastropoda</taxon>
        <taxon>Caenogastropoda</taxon>
        <taxon>Architaenioglossa</taxon>
        <taxon>Ampullarioidea</taxon>
        <taxon>Ampullariidae</taxon>
        <taxon>Pomacea</taxon>
    </lineage>
</organism>
<evidence type="ECO:0000256" key="4">
    <source>
        <dbReference type="ARBA" id="ARBA00023170"/>
    </source>
</evidence>
<protein>
    <recommendedName>
        <fullName evidence="7">SRCR domain-containing protein</fullName>
    </recommendedName>
</protein>
<evidence type="ECO:0000256" key="1">
    <source>
        <dbReference type="ARBA" id="ARBA00022729"/>
    </source>
</evidence>
<dbReference type="AlphaFoldDB" id="A0A2T7P1I3"/>
<evidence type="ECO:0000313" key="9">
    <source>
        <dbReference type="Proteomes" id="UP000245119"/>
    </source>
</evidence>
<evidence type="ECO:0000256" key="5">
    <source>
        <dbReference type="ARBA" id="ARBA00023180"/>
    </source>
</evidence>